<evidence type="ECO:0000259" key="8">
    <source>
        <dbReference type="PROSITE" id="PS51225"/>
    </source>
</evidence>
<feature type="region of interest" description="Disordered" evidence="7">
    <location>
        <begin position="185"/>
        <end position="225"/>
    </location>
</feature>
<feature type="transmembrane region" description="Helical" evidence="6">
    <location>
        <begin position="64"/>
        <end position="86"/>
    </location>
</feature>
<sequence>MEGGFYGAGKAGGSFDPLSFVQRPQVILRFLCLIFAIVVFGCIADEGWLNDDCLFNKDSNACNYGVGIGVIAFLTSMGLLVGEALFENISSVKIRKRLVLCDLGLSGFWSFMFFVGFCYLCDAWRRAEYPLGGFGIGNARAAIAFSFFSVFLWAGCAYLAFKRYHLGLDTSFGTGYDANPNAGPGDGPYSSYPRGPDMNEAYQEPPFPTGSEEGARGPNFQVSSY</sequence>
<dbReference type="PIRSF" id="PIRSF011282">
    <property type="entry name" value="Synaptogyrin"/>
    <property type="match status" value="1"/>
</dbReference>
<dbReference type="PANTHER" id="PTHR10838:SF20">
    <property type="entry name" value="SYNAPTOGYRIN"/>
    <property type="match status" value="1"/>
</dbReference>
<evidence type="ECO:0000256" key="7">
    <source>
        <dbReference type="SAM" id="MobiDB-lite"/>
    </source>
</evidence>
<dbReference type="InterPro" id="IPR008253">
    <property type="entry name" value="Marvel"/>
</dbReference>
<feature type="transmembrane region" description="Helical" evidence="6">
    <location>
        <begin position="98"/>
        <end position="120"/>
    </location>
</feature>
<gene>
    <name evidence="10" type="primary">LOC106474019</name>
</gene>
<dbReference type="RefSeq" id="XP_013790158.1">
    <property type="nucleotide sequence ID" value="XM_013934704.2"/>
</dbReference>
<dbReference type="InterPro" id="IPR016579">
    <property type="entry name" value="Synaptogyrin"/>
</dbReference>
<keyword evidence="3 6" id="KW-0812">Transmembrane</keyword>
<protein>
    <recommendedName>
        <fullName evidence="6">Synaptogyrin</fullName>
    </recommendedName>
</protein>
<evidence type="ECO:0000256" key="4">
    <source>
        <dbReference type="ARBA" id="ARBA00022989"/>
    </source>
</evidence>
<evidence type="ECO:0000256" key="1">
    <source>
        <dbReference type="ARBA" id="ARBA00004141"/>
    </source>
</evidence>
<evidence type="ECO:0000256" key="2">
    <source>
        <dbReference type="ARBA" id="ARBA00010252"/>
    </source>
</evidence>
<feature type="transmembrane region" description="Helical" evidence="6">
    <location>
        <begin position="26"/>
        <end position="44"/>
    </location>
</feature>
<keyword evidence="4 6" id="KW-1133">Transmembrane helix</keyword>
<dbReference type="Pfam" id="PF01284">
    <property type="entry name" value="MARVEL"/>
    <property type="match status" value="1"/>
</dbReference>
<evidence type="ECO:0000313" key="10">
    <source>
        <dbReference type="RefSeq" id="XP_013790158.1"/>
    </source>
</evidence>
<keyword evidence="5 6" id="KW-0472">Membrane</keyword>
<accession>A0ABM1BWR7</accession>
<comment type="subcellular location">
    <subcellularLocation>
        <location evidence="1 6">Membrane</location>
        <topology evidence="1 6">Multi-pass membrane protein</topology>
    </subcellularLocation>
</comment>
<feature type="domain" description="MARVEL" evidence="8">
    <location>
        <begin position="20"/>
        <end position="165"/>
    </location>
</feature>
<comment type="similarity">
    <text evidence="2 6">Belongs to the synaptogyrin family.</text>
</comment>
<dbReference type="GeneID" id="106474019"/>
<reference evidence="10" key="1">
    <citation type="submission" date="2025-08" db="UniProtKB">
        <authorList>
            <consortium name="RefSeq"/>
        </authorList>
    </citation>
    <scope>IDENTIFICATION</scope>
    <source>
        <tissue evidence="10">Muscle</tissue>
    </source>
</reference>
<evidence type="ECO:0000256" key="3">
    <source>
        <dbReference type="ARBA" id="ARBA00022692"/>
    </source>
</evidence>
<keyword evidence="9" id="KW-1185">Reference proteome</keyword>
<evidence type="ECO:0000313" key="9">
    <source>
        <dbReference type="Proteomes" id="UP000694941"/>
    </source>
</evidence>
<dbReference type="PROSITE" id="PS51225">
    <property type="entry name" value="MARVEL"/>
    <property type="match status" value="1"/>
</dbReference>
<evidence type="ECO:0000256" key="6">
    <source>
        <dbReference type="PIRNR" id="PIRNR011282"/>
    </source>
</evidence>
<dbReference type="Proteomes" id="UP000694941">
    <property type="component" value="Unplaced"/>
</dbReference>
<proteinExistence type="inferred from homology"/>
<organism evidence="9 10">
    <name type="scientific">Limulus polyphemus</name>
    <name type="common">Atlantic horseshoe crab</name>
    <dbReference type="NCBI Taxonomy" id="6850"/>
    <lineage>
        <taxon>Eukaryota</taxon>
        <taxon>Metazoa</taxon>
        <taxon>Ecdysozoa</taxon>
        <taxon>Arthropoda</taxon>
        <taxon>Chelicerata</taxon>
        <taxon>Merostomata</taxon>
        <taxon>Xiphosura</taxon>
        <taxon>Limulidae</taxon>
        <taxon>Limulus</taxon>
    </lineage>
</organism>
<name>A0ABM1BWR7_LIMPO</name>
<evidence type="ECO:0000256" key="5">
    <source>
        <dbReference type="ARBA" id="ARBA00023136"/>
    </source>
</evidence>
<dbReference type="PANTHER" id="PTHR10838">
    <property type="entry name" value="SYNAPTOGYRIN"/>
    <property type="match status" value="1"/>
</dbReference>
<feature type="transmembrane region" description="Helical" evidence="6">
    <location>
        <begin position="140"/>
        <end position="161"/>
    </location>
</feature>